<reference evidence="2" key="1">
    <citation type="submission" date="2021-08" db="EMBL/GenBank/DDBJ databases">
        <title>Prevotella lacticifex sp. nov., isolated from rumen of cow.</title>
        <authorList>
            <person name="Shinkai T."/>
            <person name="Ikeyama N."/>
            <person name="Kumagai M."/>
            <person name="Ohmori H."/>
            <person name="Sakamoto M."/>
            <person name="Ohkuma M."/>
            <person name="Mitsumori M."/>
        </authorList>
    </citation>
    <scope>NUCLEOTIDE SEQUENCE</scope>
    <source>
        <strain evidence="2">DSM 11371</strain>
    </source>
</reference>
<protein>
    <submittedName>
        <fullName evidence="2">Dinitrogenase iron-molybdenum cofactor biosynthesis protein</fullName>
    </submittedName>
</protein>
<name>A0AA37HZ40_SEGBR</name>
<dbReference type="InterPro" id="IPR003731">
    <property type="entry name" value="Di-Nase_FeMo-co_biosynth"/>
</dbReference>
<dbReference type="InterPro" id="IPR036105">
    <property type="entry name" value="DiNase_FeMo-co_biosyn_sf"/>
</dbReference>
<accession>A0AA37HZ40</accession>
<dbReference type="PANTHER" id="PTHR42983:SF1">
    <property type="entry name" value="IRON-MOLYBDENUM PROTEIN"/>
    <property type="match status" value="1"/>
</dbReference>
<dbReference type="Pfam" id="PF02579">
    <property type="entry name" value="Nitro_FeMo-Co"/>
    <property type="match status" value="1"/>
</dbReference>
<evidence type="ECO:0000313" key="3">
    <source>
        <dbReference type="Proteomes" id="UP000887043"/>
    </source>
</evidence>
<proteinExistence type="predicted"/>
<dbReference type="EMBL" id="BPTR01000001">
    <property type="protein sequence ID" value="GJG28694.1"/>
    <property type="molecule type" value="Genomic_DNA"/>
</dbReference>
<dbReference type="InterPro" id="IPR033913">
    <property type="entry name" value="MTH1175_dom"/>
</dbReference>
<comment type="caution">
    <text evidence="2">The sequence shown here is derived from an EMBL/GenBank/DDBJ whole genome shotgun (WGS) entry which is preliminary data.</text>
</comment>
<dbReference type="PANTHER" id="PTHR42983">
    <property type="entry name" value="DINITROGENASE IRON-MOLYBDENUM COFACTOR PROTEIN-RELATED"/>
    <property type="match status" value="1"/>
</dbReference>
<sequence length="119" mass="12803">MNQKIAIPTCEGKLWQHFGKAPQVTFVTIENGKVKDSVVMQAPEHEHGAMPKFIAAQGATDVLCGGLGQGAVNMLQQLGIKIHGGAPAIAIEEVLTQYLNGTIVYGDSSCHHHCHHHEE</sequence>
<organism evidence="2 3">
    <name type="scientific">Segatella bryantii</name>
    <name type="common">Prevotella bryantii</name>
    <dbReference type="NCBI Taxonomy" id="77095"/>
    <lineage>
        <taxon>Bacteria</taxon>
        <taxon>Pseudomonadati</taxon>
        <taxon>Bacteroidota</taxon>
        <taxon>Bacteroidia</taxon>
        <taxon>Bacteroidales</taxon>
        <taxon>Prevotellaceae</taxon>
        <taxon>Segatella</taxon>
    </lineage>
</organism>
<evidence type="ECO:0000259" key="1">
    <source>
        <dbReference type="Pfam" id="PF02579"/>
    </source>
</evidence>
<evidence type="ECO:0000313" key="2">
    <source>
        <dbReference type="EMBL" id="GJG28694.1"/>
    </source>
</evidence>
<dbReference type="CDD" id="cd00851">
    <property type="entry name" value="MTH1175"/>
    <property type="match status" value="1"/>
</dbReference>
<dbReference type="AlphaFoldDB" id="A0AA37HZ40"/>
<gene>
    <name evidence="2" type="ORF">PRRU23_23940</name>
</gene>
<dbReference type="RefSeq" id="WP_006281702.1">
    <property type="nucleotide sequence ID" value="NZ_BPTR01000001.1"/>
</dbReference>
<dbReference type="SUPFAM" id="SSF53146">
    <property type="entry name" value="Nitrogenase accessory factor-like"/>
    <property type="match status" value="1"/>
</dbReference>
<dbReference type="Proteomes" id="UP000887043">
    <property type="component" value="Unassembled WGS sequence"/>
</dbReference>
<feature type="domain" description="Dinitrogenase iron-molybdenum cofactor biosynthesis" evidence="1">
    <location>
        <begin position="13"/>
        <end position="99"/>
    </location>
</feature>
<dbReference type="Gene3D" id="3.30.420.130">
    <property type="entry name" value="Dinitrogenase iron-molybdenum cofactor biosynthesis domain"/>
    <property type="match status" value="1"/>
</dbReference>